<gene>
    <name evidence="6" type="ORF">mvi_17390</name>
</gene>
<dbReference type="KEGG" id="mind:mvi_17390"/>
<accession>A0A8H8WS29</accession>
<evidence type="ECO:0000256" key="1">
    <source>
        <dbReference type="ARBA" id="ARBA00022898"/>
    </source>
</evidence>
<feature type="modified residue" description="N6-(pyridoxal phosphate)lysine" evidence="4">
    <location>
        <position position="225"/>
    </location>
</feature>
<name>A0A8H8WS29_9HYPH</name>
<dbReference type="Proteomes" id="UP000663508">
    <property type="component" value="Chromosome"/>
</dbReference>
<dbReference type="PIRSF" id="PIRSF000390">
    <property type="entry name" value="PLP_StrS"/>
    <property type="match status" value="1"/>
</dbReference>
<dbReference type="InterPro" id="IPR015421">
    <property type="entry name" value="PyrdxlP-dep_Trfase_major"/>
</dbReference>
<sequence>MQPEEPAPIPGDPPDFAVPTVAVHSRAEQEAGQVRLINPNPPRLSELTGLFQEIEAIGRFSNFGPINQRLERALVREMFGDVGVCVTVCNATLGLMLAIRQAVGAPDPRRRYALMPAFTFAATAQAALWCGLTPLLCDIDPETWLAAPGAEQELVARYGEEIAVMVPCTTFGAPVDFAHYDRMARATGAAVVVDAAAAVGSRDCAGLNLGTGQAWPSVFSMHATKPFATLEGGFVYSADPDRIRDLRVMANFGFASGRSAAMPGLNAKLNEVTAAMGLVQLDRLAAIVAHREALAAAYRAMLPDFSFQRAAIAVQAHVFLPALVPARGRAGRDAVIRRAAAAGIEIGAYYDPHLGAQPYFRQTCRSGPLPVTDAVADRMLSLPLHDTMTVTDVQRIAATLRAIWREIDR</sequence>
<keyword evidence="1 4" id="KW-0663">Pyridoxal phosphate</keyword>
<dbReference type="GO" id="GO:0008483">
    <property type="term" value="F:transaminase activity"/>
    <property type="evidence" value="ECO:0007669"/>
    <property type="project" value="UniProtKB-KW"/>
</dbReference>
<dbReference type="EMBL" id="AP024145">
    <property type="protein sequence ID" value="BCM83278.1"/>
    <property type="molecule type" value="Genomic_DNA"/>
</dbReference>
<evidence type="ECO:0000256" key="2">
    <source>
        <dbReference type="ARBA" id="ARBA00037999"/>
    </source>
</evidence>
<protein>
    <submittedName>
        <fullName evidence="6">Aminotransferase DegT</fullName>
    </submittedName>
</protein>
<dbReference type="InterPro" id="IPR000653">
    <property type="entry name" value="DegT/StrS_aminotransferase"/>
</dbReference>
<dbReference type="SUPFAM" id="SSF53383">
    <property type="entry name" value="PLP-dependent transferases"/>
    <property type="match status" value="1"/>
</dbReference>
<dbReference type="GO" id="GO:0000271">
    <property type="term" value="P:polysaccharide biosynthetic process"/>
    <property type="evidence" value="ECO:0007669"/>
    <property type="project" value="TreeGrafter"/>
</dbReference>
<dbReference type="GO" id="GO:0030170">
    <property type="term" value="F:pyridoxal phosphate binding"/>
    <property type="evidence" value="ECO:0007669"/>
    <property type="project" value="TreeGrafter"/>
</dbReference>
<evidence type="ECO:0000256" key="4">
    <source>
        <dbReference type="PIRSR" id="PIRSR000390-2"/>
    </source>
</evidence>
<dbReference type="InterPro" id="IPR015424">
    <property type="entry name" value="PyrdxlP-dep_Trfase"/>
</dbReference>
<dbReference type="PANTHER" id="PTHR30244:SF9">
    <property type="entry name" value="PROTEIN RV3402C"/>
    <property type="match status" value="1"/>
</dbReference>
<keyword evidence="6" id="KW-0808">Transferase</keyword>
<keyword evidence="6" id="KW-0032">Aminotransferase</keyword>
<dbReference type="AlphaFoldDB" id="A0A8H8WS29"/>
<dbReference type="Gene3D" id="3.40.640.10">
    <property type="entry name" value="Type I PLP-dependent aspartate aminotransferase-like (Major domain)"/>
    <property type="match status" value="1"/>
</dbReference>
<comment type="similarity">
    <text evidence="2 5">Belongs to the DegT/DnrJ/EryC1 family.</text>
</comment>
<dbReference type="PANTHER" id="PTHR30244">
    <property type="entry name" value="TRANSAMINASE"/>
    <property type="match status" value="1"/>
</dbReference>
<evidence type="ECO:0000256" key="5">
    <source>
        <dbReference type="RuleBase" id="RU004508"/>
    </source>
</evidence>
<evidence type="ECO:0000313" key="6">
    <source>
        <dbReference type="EMBL" id="BCM83278.1"/>
    </source>
</evidence>
<organism evidence="6 7">
    <name type="scientific">Methylobacterium indicum</name>
    <dbReference type="NCBI Taxonomy" id="1775910"/>
    <lineage>
        <taxon>Bacteria</taxon>
        <taxon>Pseudomonadati</taxon>
        <taxon>Pseudomonadota</taxon>
        <taxon>Alphaproteobacteria</taxon>
        <taxon>Hyphomicrobiales</taxon>
        <taxon>Methylobacteriaceae</taxon>
        <taxon>Methylobacterium</taxon>
    </lineage>
</organism>
<reference evidence="6" key="1">
    <citation type="submission" date="2020-11" db="EMBL/GenBank/DDBJ databases">
        <title>Complete genome sequence of a novel pathogenic Methylobacterium strain isolated from rice in Vietnam.</title>
        <authorList>
            <person name="Lai K."/>
            <person name="Okazaki S."/>
            <person name="Higashi K."/>
            <person name="Mori H."/>
            <person name="Toyoda A."/>
            <person name="Kurokawa K."/>
        </authorList>
    </citation>
    <scope>NUCLEOTIDE SEQUENCE</scope>
    <source>
        <strain evidence="6">VL1</strain>
    </source>
</reference>
<dbReference type="RefSeq" id="WP_207182315.1">
    <property type="nucleotide sequence ID" value="NZ_AP024145.1"/>
</dbReference>
<evidence type="ECO:0000256" key="3">
    <source>
        <dbReference type="PIRSR" id="PIRSR000390-1"/>
    </source>
</evidence>
<feature type="active site" description="Proton acceptor" evidence="3">
    <location>
        <position position="225"/>
    </location>
</feature>
<evidence type="ECO:0000313" key="7">
    <source>
        <dbReference type="Proteomes" id="UP000663508"/>
    </source>
</evidence>
<dbReference type="Pfam" id="PF01041">
    <property type="entry name" value="DegT_DnrJ_EryC1"/>
    <property type="match status" value="1"/>
</dbReference>
<proteinExistence type="inferred from homology"/>